<dbReference type="Proteomes" id="UP000009081">
    <property type="component" value="Plasmid megaplasmid"/>
</dbReference>
<keyword evidence="2" id="KW-0614">Plasmid</keyword>
<feature type="region of interest" description="Disordered" evidence="1">
    <location>
        <begin position="64"/>
        <end position="90"/>
    </location>
</feature>
<organism evidence="2 3">
    <name type="scientific">Methylorubrum extorquens (strain ATCC 14718 / DSM 1338 / JCM 2805 / NCIMB 9133 / AM1)</name>
    <name type="common">Methylobacterium extorquens</name>
    <dbReference type="NCBI Taxonomy" id="272630"/>
    <lineage>
        <taxon>Bacteria</taxon>
        <taxon>Pseudomonadati</taxon>
        <taxon>Pseudomonadota</taxon>
        <taxon>Alphaproteobacteria</taxon>
        <taxon>Hyphomicrobiales</taxon>
        <taxon>Methylobacteriaceae</taxon>
        <taxon>Methylorubrum</taxon>
    </lineage>
</organism>
<gene>
    <name evidence="2" type="ordered locus">MexAM1_META2p1361</name>
</gene>
<protein>
    <submittedName>
        <fullName evidence="2">Uncharacterized protein</fullName>
    </submittedName>
</protein>
<keyword evidence="3" id="KW-1185">Reference proteome</keyword>
<evidence type="ECO:0000313" key="2">
    <source>
        <dbReference type="EMBL" id="ACS44099.1"/>
    </source>
</evidence>
<proteinExistence type="predicted"/>
<dbReference type="AlphaFoldDB" id="C5B6L7"/>
<geneLocation type="plasmid" evidence="2 3">
    <name>megaplasmid</name>
</geneLocation>
<sequence length="111" mass="11825">MMPTESQTAAIHVGEGVEATPELLSIVEGRYFLPGERVRALPGTRLSDESDADAAARWTALPRMPISSSRPPGSSRVARESRASPTRSRAIPACIQRRPSGIPAPFTVTTG</sequence>
<dbReference type="EMBL" id="CP001511">
    <property type="protein sequence ID" value="ACS44099.1"/>
    <property type="molecule type" value="Genomic_DNA"/>
</dbReference>
<dbReference type="KEGG" id="mea:Mex_2p1361"/>
<evidence type="ECO:0000256" key="1">
    <source>
        <dbReference type="SAM" id="MobiDB-lite"/>
    </source>
</evidence>
<name>C5B6L7_METEA</name>
<reference evidence="2 3" key="1">
    <citation type="journal article" date="2009" name="PLoS ONE">
        <title>Methylobacterium genome sequences: a reference blueprint to investigate microbial metabolism of C1 compounds from natural and industrial sources.</title>
        <authorList>
            <person name="Vuilleumier S."/>
            <person name="Chistoserdova L."/>
            <person name="Lee M.-C."/>
            <person name="Bringel F."/>
            <person name="Lajus A."/>
            <person name="Zhou Y."/>
            <person name="Gourion B."/>
            <person name="Barbe V."/>
            <person name="Chang J."/>
            <person name="Cruveiller S."/>
            <person name="Dossat C."/>
            <person name="Gillett W."/>
            <person name="Gruffaz C."/>
            <person name="Haugen E."/>
            <person name="Hourcade E."/>
            <person name="Levy R."/>
            <person name="Mangenot S."/>
            <person name="Muller E."/>
            <person name="Nadalig T."/>
            <person name="Pagni M."/>
            <person name="Penny C."/>
            <person name="Peyraud R."/>
            <person name="Robinson D.G."/>
            <person name="Roche D."/>
            <person name="Rouy Z."/>
            <person name="Saenampechek C."/>
            <person name="Salvignol G."/>
            <person name="Vallenet D."/>
            <person name="Wu Z."/>
            <person name="Marx C.J."/>
            <person name="Vorholt J.A."/>
            <person name="Olson M.V."/>
            <person name="Kaul R."/>
            <person name="Weissenbach J."/>
            <person name="Medigue C."/>
            <person name="Lidstrom M.E."/>
        </authorList>
    </citation>
    <scope>NUCLEOTIDE SEQUENCE [LARGE SCALE GENOMIC DNA]</scope>
    <source>
        <strain evidence="3">ATCC 14718 / DSM 1338 / JCM 2805 / NCIMB 9133 / AM1</strain>
    </source>
</reference>
<dbReference type="HOGENOM" id="CLU_2155358_0_0_5"/>
<accession>C5B6L7</accession>
<feature type="compositionally biased region" description="Low complexity" evidence="1">
    <location>
        <begin position="64"/>
        <end position="76"/>
    </location>
</feature>
<evidence type="ECO:0000313" key="3">
    <source>
        <dbReference type="Proteomes" id="UP000009081"/>
    </source>
</evidence>